<dbReference type="InterPro" id="IPR025347">
    <property type="entry name" value="DUF4251"/>
</dbReference>
<dbReference type="Pfam" id="PF14059">
    <property type="entry name" value="DUF4251"/>
    <property type="match status" value="1"/>
</dbReference>
<protein>
    <submittedName>
        <fullName evidence="1">DUF4251 domain-containing protein</fullName>
    </submittedName>
</protein>
<evidence type="ECO:0000313" key="2">
    <source>
        <dbReference type="Proteomes" id="UP001255246"/>
    </source>
</evidence>
<dbReference type="Proteomes" id="UP001255246">
    <property type="component" value="Unassembled WGS sequence"/>
</dbReference>
<dbReference type="EMBL" id="JAVRHR010000002">
    <property type="protein sequence ID" value="MDT0607584.1"/>
    <property type="molecule type" value="Genomic_DNA"/>
</dbReference>
<evidence type="ECO:0000313" key="1">
    <source>
        <dbReference type="EMBL" id="MDT0607584.1"/>
    </source>
</evidence>
<dbReference type="PROSITE" id="PS51257">
    <property type="entry name" value="PROKAR_LIPOPROTEIN"/>
    <property type="match status" value="1"/>
</dbReference>
<sequence length="184" mass="20265">MKKNQNTLIAIIILLVISACSSSKPSYNTEQLEALDRLVESGSFLFEAEFANPLATRSMNAVSNAGLLPPGSAVNRINLMGTNNFLEIKGDSVSANLPYYGERQMPGAYNNSNVGIQFDGVAKDFKIYFNEKKGVYELQFKASNNTEVFDINAVLFVNNTVSLYVNSSERLTINYQGVLKKIAE</sequence>
<dbReference type="Gene3D" id="2.40.128.410">
    <property type="match status" value="1"/>
</dbReference>
<proteinExistence type="predicted"/>
<organism evidence="1 2">
    <name type="scientific">Croceitalea rosinachiae</name>
    <dbReference type="NCBI Taxonomy" id="3075596"/>
    <lineage>
        <taxon>Bacteria</taxon>
        <taxon>Pseudomonadati</taxon>
        <taxon>Bacteroidota</taxon>
        <taxon>Flavobacteriia</taxon>
        <taxon>Flavobacteriales</taxon>
        <taxon>Flavobacteriaceae</taxon>
        <taxon>Croceitalea</taxon>
    </lineage>
</organism>
<gene>
    <name evidence="1" type="ORF">RM706_11105</name>
</gene>
<reference evidence="1 2" key="1">
    <citation type="submission" date="2023-09" db="EMBL/GenBank/DDBJ databases">
        <authorList>
            <person name="Rey-Velasco X."/>
        </authorList>
    </citation>
    <scope>NUCLEOTIDE SEQUENCE [LARGE SCALE GENOMIC DNA]</scope>
    <source>
        <strain evidence="1 2">F388</strain>
    </source>
</reference>
<keyword evidence="2" id="KW-1185">Reference proteome</keyword>
<comment type="caution">
    <text evidence="1">The sequence shown here is derived from an EMBL/GenBank/DDBJ whole genome shotgun (WGS) entry which is preliminary data.</text>
</comment>
<name>A0ABU3ABN0_9FLAO</name>
<dbReference type="RefSeq" id="WP_311351437.1">
    <property type="nucleotide sequence ID" value="NZ_JAVRHR010000002.1"/>
</dbReference>
<accession>A0ABU3ABN0</accession>